<evidence type="ECO:0000313" key="2">
    <source>
        <dbReference type="EMBL" id="PXF45275.1"/>
    </source>
</evidence>
<protein>
    <submittedName>
        <fullName evidence="2">Uncharacterized protein</fullName>
    </submittedName>
</protein>
<name>A0A2V3IT31_9FLOR</name>
<evidence type="ECO:0000313" key="3">
    <source>
        <dbReference type="Proteomes" id="UP000247409"/>
    </source>
</evidence>
<dbReference type="Proteomes" id="UP000247409">
    <property type="component" value="Unassembled WGS sequence"/>
</dbReference>
<reference evidence="2 3" key="1">
    <citation type="journal article" date="2018" name="Mol. Biol. Evol.">
        <title>Analysis of the draft genome of the red seaweed Gracilariopsis chorda provides insights into genome size evolution in Rhodophyta.</title>
        <authorList>
            <person name="Lee J."/>
            <person name="Yang E.C."/>
            <person name="Graf L."/>
            <person name="Yang J.H."/>
            <person name="Qiu H."/>
            <person name="Zel Zion U."/>
            <person name="Chan C.X."/>
            <person name="Stephens T.G."/>
            <person name="Weber A.P.M."/>
            <person name="Boo G.H."/>
            <person name="Boo S.M."/>
            <person name="Kim K.M."/>
            <person name="Shin Y."/>
            <person name="Jung M."/>
            <person name="Lee S.J."/>
            <person name="Yim H.S."/>
            <person name="Lee J.H."/>
            <person name="Bhattacharya D."/>
            <person name="Yoon H.S."/>
        </authorList>
    </citation>
    <scope>NUCLEOTIDE SEQUENCE [LARGE SCALE GENOMIC DNA]</scope>
    <source>
        <strain evidence="2 3">SKKU-2015</strain>
        <tissue evidence="2">Whole body</tissue>
    </source>
</reference>
<proteinExistence type="predicted"/>
<evidence type="ECO:0000256" key="1">
    <source>
        <dbReference type="SAM" id="MobiDB-lite"/>
    </source>
</evidence>
<feature type="compositionally biased region" description="Basic residues" evidence="1">
    <location>
        <begin position="368"/>
        <end position="377"/>
    </location>
</feature>
<dbReference type="AlphaFoldDB" id="A0A2V3IT31"/>
<feature type="compositionally biased region" description="Polar residues" evidence="1">
    <location>
        <begin position="336"/>
        <end position="353"/>
    </location>
</feature>
<feature type="compositionally biased region" description="Polar residues" evidence="1">
    <location>
        <begin position="1"/>
        <end position="13"/>
    </location>
</feature>
<organism evidence="2 3">
    <name type="scientific">Gracilariopsis chorda</name>
    <dbReference type="NCBI Taxonomy" id="448386"/>
    <lineage>
        <taxon>Eukaryota</taxon>
        <taxon>Rhodophyta</taxon>
        <taxon>Florideophyceae</taxon>
        <taxon>Rhodymeniophycidae</taxon>
        <taxon>Gracilariales</taxon>
        <taxon>Gracilariaceae</taxon>
        <taxon>Gracilariopsis</taxon>
    </lineage>
</organism>
<feature type="compositionally biased region" description="Pro residues" evidence="1">
    <location>
        <begin position="18"/>
        <end position="39"/>
    </location>
</feature>
<dbReference type="OrthoDB" id="10652037at2759"/>
<keyword evidence="3" id="KW-1185">Reference proteome</keyword>
<dbReference type="EMBL" id="NBIV01000065">
    <property type="protein sequence ID" value="PXF45275.1"/>
    <property type="molecule type" value="Genomic_DNA"/>
</dbReference>
<feature type="compositionally biased region" description="Basic and acidic residues" evidence="1">
    <location>
        <begin position="256"/>
        <end position="265"/>
    </location>
</feature>
<sequence>MSPCSSSNQNVSVTPSETPQPPTQAEPAAPPSPDPPTPEQQPLLSVTDYRPSANYVTSDEEDDEHHPPAQPAPNPFANLPCETVYGAPHSTRYSKGIWTEKPRITHLHSPQPLRLWTINGPDESRDDDEEQQIVYMDDNVLVYTKNIQMLRAQWEILNQRPGPPASVGKLSPLQKFQISVAHPVKPFNHAVIPLGNPLSLSRSCVVSVSGMINTHGRTVPDPPALSESSHSTHQTDSPYEQLSDEHSSVINFRLDSSSDDHHSESDLSDSNIPSLPAKAPAPTSPAHRDLGGPLHVPSPQAQAQIDNLTARVEQLLALNTHLQQQLSDCRKDKANVEQQLSAAKATENSNQSAPPRTSDSPSEERSPRRASMKKRRNAREDDRIRMELMEEKQRTAEMQSENERLLGVILKLKRELDGEHERNMALYETRFGAEPSVLDKGKQKAKSLLQRSRSASKDAKKKVEQRRRWIFGRTKGNNNNNNKSKKNDSS</sequence>
<gene>
    <name evidence="2" type="ORF">BWQ96_04974</name>
</gene>
<feature type="region of interest" description="Disordered" evidence="1">
    <location>
        <begin position="329"/>
        <end position="385"/>
    </location>
</feature>
<feature type="region of interest" description="Disordered" evidence="1">
    <location>
        <begin position="215"/>
        <end position="299"/>
    </location>
</feature>
<feature type="region of interest" description="Disordered" evidence="1">
    <location>
        <begin position="1"/>
        <end position="83"/>
    </location>
</feature>
<feature type="compositionally biased region" description="Polar residues" evidence="1">
    <location>
        <begin position="226"/>
        <end position="240"/>
    </location>
</feature>
<feature type="region of interest" description="Disordered" evidence="1">
    <location>
        <begin position="432"/>
        <end position="490"/>
    </location>
</feature>
<accession>A0A2V3IT31</accession>
<comment type="caution">
    <text evidence="2">The sequence shown here is derived from an EMBL/GenBank/DDBJ whole genome shotgun (WGS) entry which is preliminary data.</text>
</comment>